<dbReference type="Proteomes" id="UP001362999">
    <property type="component" value="Unassembled WGS sequence"/>
</dbReference>
<proteinExistence type="predicted"/>
<gene>
    <name evidence="2" type="ORF">R3P38DRAFT_3569568</name>
</gene>
<comment type="caution">
    <text evidence="2">The sequence shown here is derived from an EMBL/GenBank/DDBJ whole genome shotgun (WGS) entry which is preliminary data.</text>
</comment>
<evidence type="ECO:0000256" key="1">
    <source>
        <dbReference type="SAM" id="MobiDB-lite"/>
    </source>
</evidence>
<accession>A0AAW0AU25</accession>
<reference evidence="2 3" key="1">
    <citation type="journal article" date="2024" name="J Genomics">
        <title>Draft genome sequencing and assembly of Favolaschia claudopus CIRM-BRFM 2984 isolated from oak limbs.</title>
        <authorList>
            <person name="Navarro D."/>
            <person name="Drula E."/>
            <person name="Chaduli D."/>
            <person name="Cazenave R."/>
            <person name="Ahrendt S."/>
            <person name="Wang J."/>
            <person name="Lipzen A."/>
            <person name="Daum C."/>
            <person name="Barry K."/>
            <person name="Grigoriev I.V."/>
            <person name="Favel A."/>
            <person name="Rosso M.N."/>
            <person name="Martin F."/>
        </authorList>
    </citation>
    <scope>NUCLEOTIDE SEQUENCE [LARGE SCALE GENOMIC DNA]</scope>
    <source>
        <strain evidence="2 3">CIRM-BRFM 2984</strain>
    </source>
</reference>
<protein>
    <submittedName>
        <fullName evidence="2">Uncharacterized protein</fullName>
    </submittedName>
</protein>
<dbReference type="AlphaFoldDB" id="A0AAW0AU25"/>
<sequence>PHLSCPLSPFKRWPSSSLHLPLVPSSSLLSSWRISPTSFFRVQCSRWRDVTCRRLRDVPVVFYAVSRPRSPPMHAAVLFLLCLSSLSLRYGTATSNCDCSSAPLTTICPLTPPSSCVFHYVLAGRTQLGLFNLIAVSPSPTRIGKGKAKVVVPPSTSKGKGKATASPSKSSSSKPTASQSSPSKSSPAKSSSPSKSSPAKSSPAKSSKSKAKPGSSKNLLAFGFTKAPPQTDP</sequence>
<feature type="compositionally biased region" description="Low complexity" evidence="1">
    <location>
        <begin position="162"/>
        <end position="217"/>
    </location>
</feature>
<keyword evidence="3" id="KW-1185">Reference proteome</keyword>
<evidence type="ECO:0000313" key="2">
    <source>
        <dbReference type="EMBL" id="KAK7015990.1"/>
    </source>
</evidence>
<feature type="non-terminal residue" evidence="2">
    <location>
        <position position="1"/>
    </location>
</feature>
<organism evidence="2 3">
    <name type="scientific">Favolaschia claudopus</name>
    <dbReference type="NCBI Taxonomy" id="2862362"/>
    <lineage>
        <taxon>Eukaryota</taxon>
        <taxon>Fungi</taxon>
        <taxon>Dikarya</taxon>
        <taxon>Basidiomycota</taxon>
        <taxon>Agaricomycotina</taxon>
        <taxon>Agaricomycetes</taxon>
        <taxon>Agaricomycetidae</taxon>
        <taxon>Agaricales</taxon>
        <taxon>Marasmiineae</taxon>
        <taxon>Mycenaceae</taxon>
        <taxon>Favolaschia</taxon>
    </lineage>
</organism>
<dbReference type="EMBL" id="JAWWNJ010000052">
    <property type="protein sequence ID" value="KAK7015990.1"/>
    <property type="molecule type" value="Genomic_DNA"/>
</dbReference>
<feature type="region of interest" description="Disordered" evidence="1">
    <location>
        <begin position="143"/>
        <end position="233"/>
    </location>
</feature>
<evidence type="ECO:0000313" key="3">
    <source>
        <dbReference type="Proteomes" id="UP001362999"/>
    </source>
</evidence>
<name>A0AAW0AU25_9AGAR</name>